<dbReference type="InterPro" id="IPR002146">
    <property type="entry name" value="ATP_synth_b/b'su_bac/chlpt"/>
</dbReference>
<comment type="subunit">
    <text evidence="13 14">F-type ATPases have 2 components, F(1) - the catalytic core - and F(0) - the membrane proton channel. F(1) has five subunits: alpha(3), beta(3), gamma(1), delta(1), epsilon(1). F(0) has three main subunits: a(1), b(2) and c(10-14). The alpha and beta chains form an alternating ring which encloses part of the gamma chain. F(1) is attached to F(0) by a central stalk formed by the gamma and epsilon chains, while a peripheral stalk is formed by the delta and b chains.</text>
</comment>
<dbReference type="GO" id="GO:0046933">
    <property type="term" value="F:proton-transporting ATP synthase activity, rotational mechanism"/>
    <property type="evidence" value="ECO:0007669"/>
    <property type="project" value="UniProtKB-UniRule"/>
</dbReference>
<keyword evidence="6 14" id="KW-0812">Transmembrane</keyword>
<dbReference type="GO" id="GO:0046961">
    <property type="term" value="F:proton-transporting ATPase activity, rotational mechanism"/>
    <property type="evidence" value="ECO:0007669"/>
    <property type="project" value="TreeGrafter"/>
</dbReference>
<dbReference type="GO" id="GO:0045259">
    <property type="term" value="C:proton-transporting ATP synthase complex"/>
    <property type="evidence" value="ECO:0007669"/>
    <property type="project" value="UniProtKB-KW"/>
</dbReference>
<evidence type="ECO:0000256" key="5">
    <source>
        <dbReference type="ARBA" id="ARBA00022547"/>
    </source>
</evidence>
<evidence type="ECO:0000256" key="13">
    <source>
        <dbReference type="ARBA" id="ARBA00025830"/>
    </source>
</evidence>
<keyword evidence="11 14" id="KW-0066">ATP synthesis</keyword>
<comment type="similarity">
    <text evidence="2 14 15">Belongs to the ATPase B chain family.</text>
</comment>
<keyword evidence="16" id="KW-0175">Coiled coil</keyword>
<dbReference type="KEGG" id="ebz:J7S26_01680"/>
<evidence type="ECO:0000256" key="17">
    <source>
        <dbReference type="SAM" id="SignalP"/>
    </source>
</evidence>
<evidence type="ECO:0000256" key="11">
    <source>
        <dbReference type="ARBA" id="ARBA00023310"/>
    </source>
</evidence>
<evidence type="ECO:0000313" key="21">
    <source>
        <dbReference type="Proteomes" id="UP000671910"/>
    </source>
</evidence>
<feature type="signal peptide" evidence="17">
    <location>
        <begin position="1"/>
        <end position="23"/>
    </location>
</feature>
<feature type="coiled-coil region" evidence="16">
    <location>
        <begin position="89"/>
        <end position="123"/>
    </location>
</feature>
<dbReference type="CDD" id="cd06503">
    <property type="entry name" value="ATP-synt_Fo_b"/>
    <property type="match status" value="1"/>
</dbReference>
<protein>
    <recommendedName>
        <fullName evidence="14">ATP synthase subunit b</fullName>
    </recommendedName>
    <alternativeName>
        <fullName evidence="14">ATP synthase F(0) sector subunit b</fullName>
    </alternativeName>
    <alternativeName>
        <fullName evidence="14">ATPase subunit I</fullName>
    </alternativeName>
    <alternativeName>
        <fullName evidence="14">F-type ATPase subunit b</fullName>
        <shortName evidence="14">F-ATPase subunit b</shortName>
    </alternativeName>
</protein>
<accession>A0A9E6MRK8</accession>
<dbReference type="InterPro" id="IPR028987">
    <property type="entry name" value="ATP_synth_B-like_membr_sf"/>
</dbReference>
<evidence type="ECO:0000256" key="3">
    <source>
        <dbReference type="ARBA" id="ARBA00022448"/>
    </source>
</evidence>
<evidence type="ECO:0000256" key="6">
    <source>
        <dbReference type="ARBA" id="ARBA00022692"/>
    </source>
</evidence>
<evidence type="ECO:0000256" key="9">
    <source>
        <dbReference type="ARBA" id="ARBA00023065"/>
    </source>
</evidence>
<reference evidence="18 20" key="1">
    <citation type="submission" date="2019-11" db="EMBL/GenBank/DDBJ databases">
        <title>Eggerthellaceae novel genus isolated from the rectal contents of marmort.</title>
        <authorList>
            <person name="Zhang G."/>
        </authorList>
    </citation>
    <scope>NUCLEOTIDE SEQUENCE [LARGE SCALE GENOMIC DNA]</scope>
    <source>
        <strain evidence="20">zg-886</strain>
        <strain evidence="18">Zg-886</strain>
    </source>
</reference>
<evidence type="ECO:0000256" key="14">
    <source>
        <dbReference type="HAMAP-Rule" id="MF_01398"/>
    </source>
</evidence>
<evidence type="ECO:0000256" key="2">
    <source>
        <dbReference type="ARBA" id="ARBA00005513"/>
    </source>
</evidence>
<evidence type="ECO:0000256" key="12">
    <source>
        <dbReference type="ARBA" id="ARBA00025198"/>
    </source>
</evidence>
<dbReference type="Proteomes" id="UP000671910">
    <property type="component" value="Chromosome"/>
</dbReference>
<dbReference type="PANTHER" id="PTHR33445:SF1">
    <property type="entry name" value="ATP SYNTHASE SUBUNIT B"/>
    <property type="match status" value="1"/>
</dbReference>
<dbReference type="PANTHER" id="PTHR33445">
    <property type="entry name" value="ATP SYNTHASE SUBUNIT B', CHLOROPLASTIC"/>
    <property type="match status" value="1"/>
</dbReference>
<dbReference type="RefSeq" id="WP_166078568.1">
    <property type="nucleotide sequence ID" value="NZ_CP072829.1"/>
</dbReference>
<keyword evidence="9 14" id="KW-0406">Ion transport</keyword>
<dbReference type="SUPFAM" id="SSF81573">
    <property type="entry name" value="F1F0 ATP synthase subunit B, membrane domain"/>
    <property type="match status" value="1"/>
</dbReference>
<comment type="function">
    <text evidence="12 14">F(1)F(0) ATP synthase produces ATP from ADP in the presence of a proton or sodium gradient. F-type ATPases consist of two structural domains, F(1) containing the extramembraneous catalytic core and F(0) containing the membrane proton channel, linked together by a central stalk and a peripheral stalk. During catalysis, ATP synthesis in the catalytic domain of F(1) is coupled via a rotary mechanism of the central stalk subunits to proton translocation.</text>
</comment>
<dbReference type="GO" id="GO:0005886">
    <property type="term" value="C:plasma membrane"/>
    <property type="evidence" value="ECO:0007669"/>
    <property type="project" value="UniProtKB-SubCell"/>
</dbReference>
<comment type="function">
    <text evidence="14">Component of the F(0) channel, it forms part of the peripheral stalk, linking F(1) to F(0).</text>
</comment>
<evidence type="ECO:0000313" key="20">
    <source>
        <dbReference type="Proteomes" id="UP000636394"/>
    </source>
</evidence>
<keyword evidence="3 14" id="KW-0813">Transport</keyword>
<keyword evidence="7 14" id="KW-0375">Hydrogen ion transport</keyword>
<gene>
    <name evidence="14 19" type="primary">atpF</name>
    <name evidence="18" type="ORF">GMI68_00420</name>
    <name evidence="19" type="ORF">J7S26_01680</name>
</gene>
<keyword evidence="4 14" id="KW-1003">Cell membrane</keyword>
<name>A0A9E6MRK8_9ACTN</name>
<evidence type="ECO:0000256" key="15">
    <source>
        <dbReference type="RuleBase" id="RU003848"/>
    </source>
</evidence>
<dbReference type="EMBL" id="WPCR01000001">
    <property type="protein sequence ID" value="NHM13249.1"/>
    <property type="molecule type" value="Genomic_DNA"/>
</dbReference>
<evidence type="ECO:0000256" key="1">
    <source>
        <dbReference type="ARBA" id="ARBA00004162"/>
    </source>
</evidence>
<dbReference type="InterPro" id="IPR050059">
    <property type="entry name" value="ATP_synthase_B_chain"/>
</dbReference>
<keyword evidence="20" id="KW-1185">Reference proteome</keyword>
<evidence type="ECO:0000256" key="4">
    <source>
        <dbReference type="ARBA" id="ARBA00022475"/>
    </source>
</evidence>
<dbReference type="EMBL" id="CP072829">
    <property type="protein sequence ID" value="QTU84664.1"/>
    <property type="molecule type" value="Genomic_DNA"/>
</dbReference>
<keyword evidence="5 14" id="KW-0138">CF(0)</keyword>
<keyword evidence="8 14" id="KW-1133">Transmembrane helix</keyword>
<evidence type="ECO:0000313" key="19">
    <source>
        <dbReference type="EMBL" id="QTU84664.1"/>
    </source>
</evidence>
<proteinExistence type="inferred from homology"/>
<dbReference type="NCBIfam" id="TIGR01144">
    <property type="entry name" value="ATP_synt_b"/>
    <property type="match status" value="1"/>
</dbReference>
<dbReference type="AlphaFoldDB" id="A0A9E6MRK8"/>
<evidence type="ECO:0000256" key="7">
    <source>
        <dbReference type="ARBA" id="ARBA00022781"/>
    </source>
</evidence>
<evidence type="ECO:0000256" key="10">
    <source>
        <dbReference type="ARBA" id="ARBA00023136"/>
    </source>
</evidence>
<keyword evidence="10 14" id="KW-0472">Membrane</keyword>
<reference evidence="19" key="2">
    <citation type="submission" date="2021-04" db="EMBL/GenBank/DDBJ databases">
        <title>Novel species in family Eggerthellaceae.</title>
        <authorList>
            <person name="Zhang G."/>
        </authorList>
    </citation>
    <scope>NUCLEOTIDE SEQUENCE</scope>
    <source>
        <strain evidence="19">Zg-886</strain>
    </source>
</reference>
<dbReference type="InterPro" id="IPR005864">
    <property type="entry name" value="ATP_synth_F0_bsu_bac"/>
</dbReference>
<dbReference type="Pfam" id="PF00430">
    <property type="entry name" value="ATP-synt_B"/>
    <property type="match status" value="1"/>
</dbReference>
<evidence type="ECO:0000256" key="8">
    <source>
        <dbReference type="ARBA" id="ARBA00022989"/>
    </source>
</evidence>
<feature type="transmembrane region" description="Helical" evidence="14">
    <location>
        <begin position="55"/>
        <end position="74"/>
    </location>
</feature>
<evidence type="ECO:0000313" key="18">
    <source>
        <dbReference type="EMBL" id="NHM13249.1"/>
    </source>
</evidence>
<dbReference type="Proteomes" id="UP000636394">
    <property type="component" value="Unassembled WGS sequence"/>
</dbReference>
<comment type="subcellular location">
    <subcellularLocation>
        <location evidence="1 14">Cell membrane</location>
        <topology evidence="1 14">Single-pass membrane protein</topology>
    </subcellularLocation>
</comment>
<dbReference type="Gene3D" id="1.20.5.620">
    <property type="entry name" value="F1F0 ATP synthase subunit B, membrane domain"/>
    <property type="match status" value="1"/>
</dbReference>
<organism evidence="19 21">
    <name type="scientific">Xiamenia xianingshaonis</name>
    <dbReference type="NCBI Taxonomy" id="2682776"/>
    <lineage>
        <taxon>Bacteria</taxon>
        <taxon>Bacillati</taxon>
        <taxon>Actinomycetota</taxon>
        <taxon>Coriobacteriia</taxon>
        <taxon>Eggerthellales</taxon>
        <taxon>Eggerthellaceae</taxon>
        <taxon>Xiamenia</taxon>
    </lineage>
</organism>
<keyword evidence="17" id="KW-0732">Signal</keyword>
<sequence length="207" mass="22299">MMKRAKKASARIGVLAGAAGAVAAFPTLAFAEQAEAEASGGINVILPDMLEFIPMLVAFIVLAIILWKFGWPMFENMLVKREQTIKNDLEKAERDRIESEQILSDYKRQLDDAKNQAAQIVADAKQTGEGVRADLTAKAKDESAALIEKAHATIEADKKTAVAELQASVADTAVAVASRIIGQDLSDDEHRAIIARYVSEAGSFNAN</sequence>
<feature type="chain" id="PRO_5039570612" description="ATP synthase subunit b" evidence="17">
    <location>
        <begin position="24"/>
        <end position="207"/>
    </location>
</feature>
<evidence type="ECO:0000256" key="16">
    <source>
        <dbReference type="SAM" id="Coils"/>
    </source>
</evidence>
<dbReference type="HAMAP" id="MF_01398">
    <property type="entry name" value="ATP_synth_b_bprime"/>
    <property type="match status" value="1"/>
</dbReference>